<keyword evidence="2" id="KW-1185">Reference proteome</keyword>
<sequence length="133" mass="15188">MGRRVSRKSQQDTLERITRLQTAIASLETYQKFFEGQGELAPEDAWVARYQVRQLQKAYWYYKLQASSPTFKTTGSRPKLSKYKHLGKAGSEAHVTGVMGVARRTIVSELQKTIDSLKKSLLDISFDSEQENI</sequence>
<gene>
    <name evidence="1" type="ORF">LYNGBM3L_27520</name>
</gene>
<dbReference type="Proteomes" id="UP000003959">
    <property type="component" value="Unassembled WGS sequence"/>
</dbReference>
<accession>F4XT25</accession>
<protein>
    <submittedName>
        <fullName evidence="1">Uncharacterized protein</fullName>
    </submittedName>
</protein>
<organism evidence="1 2">
    <name type="scientific">Moorena producens 3L</name>
    <dbReference type="NCBI Taxonomy" id="489825"/>
    <lineage>
        <taxon>Bacteria</taxon>
        <taxon>Bacillati</taxon>
        <taxon>Cyanobacteriota</taxon>
        <taxon>Cyanophyceae</taxon>
        <taxon>Coleofasciculales</taxon>
        <taxon>Coleofasciculaceae</taxon>
        <taxon>Moorena</taxon>
    </lineage>
</organism>
<evidence type="ECO:0000313" key="1">
    <source>
        <dbReference type="EMBL" id="EGJ32200.1"/>
    </source>
</evidence>
<evidence type="ECO:0000313" key="2">
    <source>
        <dbReference type="Proteomes" id="UP000003959"/>
    </source>
</evidence>
<reference evidence="2" key="1">
    <citation type="journal article" date="2011" name="Proc. Natl. Acad. Sci. U.S.A.">
        <title>Genomic insights into the physiology and ecology of the marine filamentous cyanobacterium Lyngbya majuscula.</title>
        <authorList>
            <person name="Jones A.C."/>
            <person name="Monroe E.A."/>
            <person name="Podell S."/>
            <person name="Hess W.R."/>
            <person name="Klages S."/>
            <person name="Esquenazi E."/>
            <person name="Niessen S."/>
            <person name="Hoover H."/>
            <person name="Rothmann M."/>
            <person name="Lasken R.S."/>
            <person name="Yates J.R.III."/>
            <person name="Reinhardt R."/>
            <person name="Kube M."/>
            <person name="Burkart M.D."/>
            <person name="Allen E.E."/>
            <person name="Dorrestein P.C."/>
            <person name="Gerwick W.H."/>
            <person name="Gerwick L."/>
        </authorList>
    </citation>
    <scope>NUCLEOTIDE SEQUENCE [LARGE SCALE GENOMIC DNA]</scope>
    <source>
        <strain evidence="2">3L</strain>
    </source>
</reference>
<dbReference type="RefSeq" id="WP_008185199.1">
    <property type="nucleotide sequence ID" value="NZ_GL890927.1"/>
</dbReference>
<proteinExistence type="predicted"/>
<dbReference type="AlphaFoldDB" id="F4XT25"/>
<name>F4XT25_9CYAN</name>
<dbReference type="OrthoDB" id="464286at2"/>
<dbReference type="HOGENOM" id="CLU_146579_0_0_3"/>
<dbReference type="eggNOG" id="ENOG5032TM8">
    <property type="taxonomic scope" value="Bacteria"/>
</dbReference>
<dbReference type="EMBL" id="GL890927">
    <property type="protein sequence ID" value="EGJ32200.1"/>
    <property type="molecule type" value="Genomic_DNA"/>
</dbReference>